<evidence type="ECO:0000256" key="5">
    <source>
        <dbReference type="SAM" id="MobiDB-lite"/>
    </source>
</evidence>
<feature type="region of interest" description="Disordered" evidence="5">
    <location>
        <begin position="436"/>
        <end position="456"/>
    </location>
</feature>
<reference evidence="8 9" key="1">
    <citation type="submission" date="2020-04" db="EMBL/GenBank/DDBJ databases">
        <title>MicrobeNet Type strains.</title>
        <authorList>
            <person name="Nicholson A.C."/>
        </authorList>
    </citation>
    <scope>NUCLEOTIDE SEQUENCE [LARGE SCALE GENOMIC DNA]</scope>
    <source>
        <strain evidence="8 9">DSM 44956</strain>
    </source>
</reference>
<dbReference type="Pfam" id="PF16197">
    <property type="entry name" value="KAsynt_C_assoc"/>
    <property type="match status" value="1"/>
</dbReference>
<dbReference type="Pfam" id="PF00698">
    <property type="entry name" value="Acyl_transf_1"/>
    <property type="match status" value="1"/>
</dbReference>
<keyword evidence="3" id="KW-0808">Transferase</keyword>
<evidence type="ECO:0000256" key="4">
    <source>
        <dbReference type="ARBA" id="ARBA00023315"/>
    </source>
</evidence>
<dbReference type="InterPro" id="IPR020802">
    <property type="entry name" value="TesA-like"/>
</dbReference>
<proteinExistence type="predicted"/>
<protein>
    <submittedName>
        <fullName evidence="8">Type I polyketide synthase</fullName>
    </submittedName>
</protein>
<dbReference type="InterPro" id="IPR014043">
    <property type="entry name" value="Acyl_transferase_dom"/>
</dbReference>
<dbReference type="InterPro" id="IPR036736">
    <property type="entry name" value="ACP-like_sf"/>
</dbReference>
<organism evidence="8 9">
    <name type="scientific">Nocardia gamkensis</name>
    <dbReference type="NCBI Taxonomy" id="352869"/>
    <lineage>
        <taxon>Bacteria</taxon>
        <taxon>Bacillati</taxon>
        <taxon>Actinomycetota</taxon>
        <taxon>Actinomycetes</taxon>
        <taxon>Mycobacteriales</taxon>
        <taxon>Nocardiaceae</taxon>
        <taxon>Nocardia</taxon>
    </lineage>
</organism>
<dbReference type="InterPro" id="IPR001227">
    <property type="entry name" value="Ac_transferase_dom_sf"/>
</dbReference>
<dbReference type="EMBL" id="JAAXOS010000001">
    <property type="protein sequence ID" value="NKY25091.1"/>
    <property type="molecule type" value="Genomic_DNA"/>
</dbReference>
<accession>A0A7X6R1C8</accession>
<comment type="caution">
    <text evidence="8">The sequence shown here is derived from an EMBL/GenBank/DDBJ whole genome shotgun (WGS) entry which is preliminary data.</text>
</comment>
<dbReference type="SMART" id="SM00827">
    <property type="entry name" value="PKS_AT"/>
    <property type="match status" value="1"/>
</dbReference>
<dbReference type="SUPFAM" id="SSF53901">
    <property type="entry name" value="Thiolase-like"/>
    <property type="match status" value="1"/>
</dbReference>
<dbReference type="Gene3D" id="3.30.70.3290">
    <property type="match status" value="1"/>
</dbReference>
<dbReference type="SMART" id="SM00824">
    <property type="entry name" value="PKS_TE"/>
    <property type="match status" value="1"/>
</dbReference>
<dbReference type="InterPro" id="IPR016036">
    <property type="entry name" value="Malonyl_transacylase_ACP-bd"/>
</dbReference>
<dbReference type="SUPFAM" id="SSF52151">
    <property type="entry name" value="FabD/lysophospholipase-like"/>
    <property type="match status" value="1"/>
</dbReference>
<dbReference type="Pfam" id="PF00550">
    <property type="entry name" value="PP-binding"/>
    <property type="match status" value="1"/>
</dbReference>
<dbReference type="SUPFAM" id="SSF55048">
    <property type="entry name" value="Probable ACP-binding domain of malonyl-CoA ACP transacylase"/>
    <property type="match status" value="1"/>
</dbReference>
<dbReference type="InterPro" id="IPR001031">
    <property type="entry name" value="Thioesterase"/>
</dbReference>
<dbReference type="GO" id="GO:0031177">
    <property type="term" value="F:phosphopantetheine binding"/>
    <property type="evidence" value="ECO:0007669"/>
    <property type="project" value="InterPro"/>
</dbReference>
<dbReference type="GO" id="GO:0006633">
    <property type="term" value="P:fatty acid biosynthetic process"/>
    <property type="evidence" value="ECO:0007669"/>
    <property type="project" value="TreeGrafter"/>
</dbReference>
<dbReference type="RefSeq" id="WP_062967306.1">
    <property type="nucleotide sequence ID" value="NZ_JAAXOS010000001.1"/>
</dbReference>
<dbReference type="FunFam" id="3.40.366.10:FF:000002">
    <property type="entry name" value="Probable polyketide synthase 2"/>
    <property type="match status" value="1"/>
</dbReference>
<dbReference type="InterPro" id="IPR014031">
    <property type="entry name" value="Ketoacyl_synth_C"/>
</dbReference>
<dbReference type="PANTHER" id="PTHR43775:SF51">
    <property type="entry name" value="INACTIVE PHENOLPHTHIOCEROL SYNTHESIS POLYKETIDE SYNTHASE TYPE I PKS1-RELATED"/>
    <property type="match status" value="1"/>
</dbReference>
<dbReference type="SUPFAM" id="SSF53474">
    <property type="entry name" value="alpha/beta-Hydrolases"/>
    <property type="match status" value="1"/>
</dbReference>
<evidence type="ECO:0000259" key="7">
    <source>
        <dbReference type="PROSITE" id="PS52004"/>
    </source>
</evidence>
<dbReference type="Proteomes" id="UP000540698">
    <property type="component" value="Unassembled WGS sequence"/>
</dbReference>
<dbReference type="Gene3D" id="3.40.50.1820">
    <property type="entry name" value="alpha/beta hydrolase"/>
    <property type="match status" value="1"/>
</dbReference>
<dbReference type="PROSITE" id="PS52004">
    <property type="entry name" value="KS3_2"/>
    <property type="match status" value="1"/>
</dbReference>
<feature type="domain" description="Carrier" evidence="6">
    <location>
        <begin position="948"/>
        <end position="1023"/>
    </location>
</feature>
<dbReference type="GO" id="GO:0004312">
    <property type="term" value="F:fatty acid synthase activity"/>
    <property type="evidence" value="ECO:0007669"/>
    <property type="project" value="TreeGrafter"/>
</dbReference>
<keyword evidence="4" id="KW-0012">Acyltransferase</keyword>
<evidence type="ECO:0000256" key="1">
    <source>
        <dbReference type="ARBA" id="ARBA00022450"/>
    </source>
</evidence>
<dbReference type="InterPro" id="IPR016039">
    <property type="entry name" value="Thiolase-like"/>
</dbReference>
<evidence type="ECO:0000313" key="9">
    <source>
        <dbReference type="Proteomes" id="UP000540698"/>
    </source>
</evidence>
<dbReference type="SMART" id="SM00825">
    <property type="entry name" value="PKS_KS"/>
    <property type="match status" value="1"/>
</dbReference>
<dbReference type="SMART" id="SM00823">
    <property type="entry name" value="PKS_PP"/>
    <property type="match status" value="1"/>
</dbReference>
<dbReference type="PROSITE" id="PS50075">
    <property type="entry name" value="CARRIER"/>
    <property type="match status" value="1"/>
</dbReference>
<dbReference type="Pfam" id="PF00975">
    <property type="entry name" value="Thioesterase"/>
    <property type="match status" value="1"/>
</dbReference>
<dbReference type="Pfam" id="PF02801">
    <property type="entry name" value="Ketoacyl-synt_C"/>
    <property type="match status" value="1"/>
</dbReference>
<dbReference type="InterPro" id="IPR029058">
    <property type="entry name" value="AB_hydrolase_fold"/>
</dbReference>
<gene>
    <name evidence="8" type="ORF">HGB38_02430</name>
</gene>
<dbReference type="InterPro" id="IPR020806">
    <property type="entry name" value="PKS_PP-bd"/>
</dbReference>
<dbReference type="InterPro" id="IPR050091">
    <property type="entry name" value="PKS_NRPS_Biosynth_Enz"/>
</dbReference>
<keyword evidence="2" id="KW-0597">Phosphoprotein</keyword>
<feature type="domain" description="Ketosynthase family 3 (KS3)" evidence="7">
    <location>
        <begin position="6"/>
        <end position="431"/>
    </location>
</feature>
<dbReference type="CDD" id="cd00833">
    <property type="entry name" value="PKS"/>
    <property type="match status" value="1"/>
</dbReference>
<dbReference type="InterPro" id="IPR014030">
    <property type="entry name" value="Ketoacyl_synth_N"/>
</dbReference>
<dbReference type="FunFam" id="3.40.47.10:FF:000019">
    <property type="entry name" value="Polyketide synthase type I"/>
    <property type="match status" value="1"/>
</dbReference>
<keyword evidence="9" id="KW-1185">Reference proteome</keyword>
<dbReference type="Pfam" id="PF00109">
    <property type="entry name" value="ketoacyl-synt"/>
    <property type="match status" value="1"/>
</dbReference>
<dbReference type="InterPro" id="IPR032821">
    <property type="entry name" value="PKS_assoc"/>
</dbReference>
<dbReference type="Gene3D" id="1.10.1200.10">
    <property type="entry name" value="ACP-like"/>
    <property type="match status" value="1"/>
</dbReference>
<name>A0A7X6R1C8_9NOCA</name>
<dbReference type="InterPro" id="IPR020841">
    <property type="entry name" value="PKS_Beta-ketoAc_synthase_dom"/>
</dbReference>
<evidence type="ECO:0000256" key="3">
    <source>
        <dbReference type="ARBA" id="ARBA00022679"/>
    </source>
</evidence>
<evidence type="ECO:0000259" key="6">
    <source>
        <dbReference type="PROSITE" id="PS50075"/>
    </source>
</evidence>
<keyword evidence="1" id="KW-0596">Phosphopantetheine</keyword>
<evidence type="ECO:0000256" key="2">
    <source>
        <dbReference type="ARBA" id="ARBA00022553"/>
    </source>
</evidence>
<dbReference type="SMART" id="SM01294">
    <property type="entry name" value="PKS_PP_betabranch"/>
    <property type="match status" value="1"/>
</dbReference>
<dbReference type="InterPro" id="IPR016035">
    <property type="entry name" value="Acyl_Trfase/lysoPLipase"/>
</dbReference>
<dbReference type="PANTHER" id="PTHR43775">
    <property type="entry name" value="FATTY ACID SYNTHASE"/>
    <property type="match status" value="1"/>
</dbReference>
<sequence length="1331" mass="138989">MSGESRKNIAIVGLACRFPGAADPMEFWRLLRSGETAVGDIPEARMDAGYFSDDALGIVDGVNLLKGGFLDSVDRFDPGFFGISPREAHVMDPQQRLMLELGWEAFEDAGITSDNRRNDRVGVFIGVSSDDYSKLSVRAGVSGIELHSATGSSRATIANRISHALNLTGPSLSVDTAQSSSIVAFHLACESVRSGESAMALAGGIGLIIAQESSVAMAKAGALSPDSQCFTFDSRANGYVRGEGGGVAVLKPLDRAVADGDRIYCVVRGTATNNNGHAGGLTVPSRAAQVAVIQSALADASVKAKDVQYVELHGTGTSVGDPVEAAALGQALGVERPNDRPLMVGSVKTNIGHLEGAAGIAGIIKVALSLSYGELVPSLNYATPNPNIPLDDLNLKVQTRRGSWPRSGENLLAGVSGFGISGTNAHVILEQAPVELGTPVPADDTDRSEDVSAPSPVSDKVMNTVVPIVVSAKSSRALGGQAGRLGEFVAADLELSAADVGFSLVRTRSVFEHRAVVLGVDRGRLLAGLGAVAEGRDAVGVVRGVPVAGLSALVFSGQGSQCAGMGRELYATYPVFAEAFDAVCGVMDGLLGRSLREVVFADDDGGGLLDRTVFTQSGLFAIEVALFRLLESWGVCPDFVMGHSVGELSAAHVAGVLGLEDACVLVAARGRLMQALPGGGVMVALQGSEAEAAALLAGCAGRVSIAAVNGPSSVVISGEHDAVTPLVHRWEAQGGKAKRLRVGHGFHSVCMDPMLGEFEQVAQGLSFAAPRIAVVSNVTGLQATVEELCSPGYWVRHVRETVRFLDGVRWLQDRGVRRFVEVGPDATLTTLGQGCVSGDGATVFVATQGGDRPQVAALLEGVGRAFVAGVDVRWDAVVTGGRRVQLPTYAFDRQRFWLDTPVSAGDVSAAGLGVTGHRGPGVGSELSVTEAVVPPLSLEGLSDLEAEALVVELVVTQAAIVLGHGDGGMIEATRAFTDLGFTSMTGVELRNRLSAATGLRIPLSAIFDHPTPHTLGQHIRAATLTNLYSPLSSEAAAPVSTSADETLERRMDSPDADTIISLFRRSHELGKIDDGMNLLLAASRLRPMFDDPDLEVAPGLIRLKNGSQRFRVICIPTVTALSSVFEYTRFVEAFDGDGEVVVLPPPGFQDGERLPATADAIVRLLAKVVQRTSDGSPYFMVGYSSGGYLASSVADCLEQRGLAPAGTVLIDTHAPNGQTMTKLREAVVARIIQNEHPLHAVGAVQLTAMSAYLDLFAGWRMAEGAGPLLIVESGSETRTAVELGNLGSSTEVVGSDHFGMMEEGAAHTASVVARWIENILAGGIHRNRSMI</sequence>
<evidence type="ECO:0000313" key="8">
    <source>
        <dbReference type="EMBL" id="NKY25091.1"/>
    </source>
</evidence>
<dbReference type="Gene3D" id="3.40.366.10">
    <property type="entry name" value="Malonyl-Coenzyme A Acyl Carrier Protein, domain 2"/>
    <property type="match status" value="1"/>
</dbReference>
<dbReference type="Gene3D" id="3.40.47.10">
    <property type="match status" value="1"/>
</dbReference>
<dbReference type="InterPro" id="IPR009081">
    <property type="entry name" value="PP-bd_ACP"/>
</dbReference>